<organism evidence="2 3">
    <name type="scientific">Orbilia ellipsospora</name>
    <dbReference type="NCBI Taxonomy" id="2528407"/>
    <lineage>
        <taxon>Eukaryota</taxon>
        <taxon>Fungi</taxon>
        <taxon>Dikarya</taxon>
        <taxon>Ascomycota</taxon>
        <taxon>Pezizomycotina</taxon>
        <taxon>Orbiliomycetes</taxon>
        <taxon>Orbiliales</taxon>
        <taxon>Orbiliaceae</taxon>
        <taxon>Orbilia</taxon>
    </lineage>
</organism>
<protein>
    <submittedName>
        <fullName evidence="2">Uncharacterized protein</fullName>
    </submittedName>
</protein>
<keyword evidence="3" id="KW-1185">Reference proteome</keyword>
<evidence type="ECO:0000256" key="1">
    <source>
        <dbReference type="SAM" id="MobiDB-lite"/>
    </source>
</evidence>
<evidence type="ECO:0000313" key="2">
    <source>
        <dbReference type="EMBL" id="KAK6538156.1"/>
    </source>
</evidence>
<accession>A0AAV9X862</accession>
<feature type="region of interest" description="Disordered" evidence="1">
    <location>
        <begin position="1"/>
        <end position="88"/>
    </location>
</feature>
<dbReference type="EMBL" id="JAVHJO010000008">
    <property type="protein sequence ID" value="KAK6538156.1"/>
    <property type="molecule type" value="Genomic_DNA"/>
</dbReference>
<proteinExistence type="predicted"/>
<feature type="compositionally biased region" description="Low complexity" evidence="1">
    <location>
        <begin position="1"/>
        <end position="11"/>
    </location>
</feature>
<comment type="caution">
    <text evidence="2">The sequence shown here is derived from an EMBL/GenBank/DDBJ whole genome shotgun (WGS) entry which is preliminary data.</text>
</comment>
<evidence type="ECO:0000313" key="3">
    <source>
        <dbReference type="Proteomes" id="UP001365542"/>
    </source>
</evidence>
<dbReference type="Proteomes" id="UP001365542">
    <property type="component" value="Unassembled WGS sequence"/>
</dbReference>
<sequence>MPFKSPISKTPPSKPPPKSSVSISLTPPKRPHSHLTNHTHHQQPHKRQKLSQSSPSSPNLRFTRSNPSSGIHILTHHQHPVRNPPYERNPYDMTRFTLSTNQDSTHTNTRLHSSMKVKYGDNSSGRPLENNISLSVHGREVDGKKDREGQSLSRAVQLSRMVRRKNTGLSLEDEKKVEEKVQLAKDSLDSTSTMEKQEEKLERVREKARLEISWDKTRQMTKKNRVESTAKLSWSEITRNCAKKLGESPKQDLDVKSKISALTTPRKIRNGKGGEKKKEGMSAKTLLTSFTSNPGLSRSAEGGGRHVVDAEGLTRDHVPRRGEMNGTKKTARAGDGFLTFQRLREFNERYGQGIQSAIDDGDAMREDIRRAHRKYIEQYM</sequence>
<feature type="compositionally biased region" description="Polar residues" evidence="1">
    <location>
        <begin position="50"/>
        <end position="69"/>
    </location>
</feature>
<feature type="compositionally biased region" description="Basic residues" evidence="1">
    <location>
        <begin position="29"/>
        <end position="49"/>
    </location>
</feature>
<gene>
    <name evidence="2" type="ORF">TWF694_011038</name>
</gene>
<name>A0AAV9X862_9PEZI</name>
<reference evidence="2 3" key="1">
    <citation type="submission" date="2019-10" db="EMBL/GenBank/DDBJ databases">
        <authorList>
            <person name="Palmer J.M."/>
        </authorList>
    </citation>
    <scope>NUCLEOTIDE SEQUENCE [LARGE SCALE GENOMIC DNA]</scope>
    <source>
        <strain evidence="2 3">TWF694</strain>
    </source>
</reference>
<dbReference type="AlphaFoldDB" id="A0AAV9X862"/>